<accession>A0A517TWG2</accession>
<dbReference type="AlphaFoldDB" id="A0A517TWG2"/>
<evidence type="ECO:0000259" key="4">
    <source>
        <dbReference type="PROSITE" id="PS51186"/>
    </source>
</evidence>
<dbReference type="FunFam" id="3.40.630.30:FF:000064">
    <property type="entry name" value="GNAT family acetyltransferase"/>
    <property type="match status" value="1"/>
</dbReference>
<organism evidence="5 6">
    <name type="scientific">Lacipirellula limnantheis</name>
    <dbReference type="NCBI Taxonomy" id="2528024"/>
    <lineage>
        <taxon>Bacteria</taxon>
        <taxon>Pseudomonadati</taxon>
        <taxon>Planctomycetota</taxon>
        <taxon>Planctomycetia</taxon>
        <taxon>Pirellulales</taxon>
        <taxon>Lacipirellulaceae</taxon>
        <taxon>Lacipirellula</taxon>
    </lineage>
</organism>
<dbReference type="CDD" id="cd04301">
    <property type="entry name" value="NAT_SF"/>
    <property type="match status" value="1"/>
</dbReference>
<proteinExistence type="inferred from homology"/>
<dbReference type="SUPFAM" id="SSF55729">
    <property type="entry name" value="Acyl-CoA N-acyltransferases (Nat)"/>
    <property type="match status" value="1"/>
</dbReference>
<gene>
    <name evidence="5" type="ORF">I41_18940</name>
</gene>
<reference evidence="5 6" key="1">
    <citation type="submission" date="2019-02" db="EMBL/GenBank/DDBJ databases">
        <title>Deep-cultivation of Planctomycetes and their phenomic and genomic characterization uncovers novel biology.</title>
        <authorList>
            <person name="Wiegand S."/>
            <person name="Jogler M."/>
            <person name="Boedeker C."/>
            <person name="Pinto D."/>
            <person name="Vollmers J."/>
            <person name="Rivas-Marin E."/>
            <person name="Kohn T."/>
            <person name="Peeters S.H."/>
            <person name="Heuer A."/>
            <person name="Rast P."/>
            <person name="Oberbeckmann S."/>
            <person name="Bunk B."/>
            <person name="Jeske O."/>
            <person name="Meyerdierks A."/>
            <person name="Storesund J.E."/>
            <person name="Kallscheuer N."/>
            <person name="Luecker S."/>
            <person name="Lage O.M."/>
            <person name="Pohl T."/>
            <person name="Merkel B.J."/>
            <person name="Hornburger P."/>
            <person name="Mueller R.-W."/>
            <person name="Bruemmer F."/>
            <person name="Labrenz M."/>
            <person name="Spormann A.M."/>
            <person name="Op den Camp H."/>
            <person name="Overmann J."/>
            <person name="Amann R."/>
            <person name="Jetten M.S.M."/>
            <person name="Mascher T."/>
            <person name="Medema M.H."/>
            <person name="Devos D.P."/>
            <person name="Kaster A.-K."/>
            <person name="Ovreas L."/>
            <person name="Rohde M."/>
            <person name="Galperin M.Y."/>
            <person name="Jogler C."/>
        </authorList>
    </citation>
    <scope>NUCLEOTIDE SEQUENCE [LARGE SCALE GENOMIC DNA]</scope>
    <source>
        <strain evidence="5 6">I41</strain>
    </source>
</reference>
<evidence type="ECO:0000313" key="6">
    <source>
        <dbReference type="Proteomes" id="UP000317909"/>
    </source>
</evidence>
<dbReference type="KEGG" id="llh:I41_18940"/>
<dbReference type="Proteomes" id="UP000317909">
    <property type="component" value="Chromosome"/>
</dbReference>
<name>A0A517TWG2_9BACT</name>
<evidence type="ECO:0000256" key="3">
    <source>
        <dbReference type="ARBA" id="ARBA00023315"/>
    </source>
</evidence>
<keyword evidence="2 5" id="KW-0808">Transferase</keyword>
<dbReference type="InterPro" id="IPR016181">
    <property type="entry name" value="Acyl_CoA_acyltransferase"/>
</dbReference>
<keyword evidence="3" id="KW-0012">Acyltransferase</keyword>
<dbReference type="InterPro" id="IPR051016">
    <property type="entry name" value="Diverse_Substrate_AcTransf"/>
</dbReference>
<evidence type="ECO:0000313" key="5">
    <source>
        <dbReference type="EMBL" id="QDT72712.1"/>
    </source>
</evidence>
<keyword evidence="6" id="KW-1185">Reference proteome</keyword>
<sequence>MSVTIRAADVGDVPVLLKLVKELAEYERLPHTVVATEASLAASLFGERPEAEALIAEAESGPVGLAVFFANYSTFLGRSGIYLEDLYVRPEVRGQGIGKRLLAEVAKRAVARGCQRLEWAVLDWNEPSIQFYQSLGAKPLDEWTTFRMTAEAIAKLAEA</sequence>
<comment type="similarity">
    <text evidence="1">Belongs to the acetyltransferase family.</text>
</comment>
<dbReference type="InterPro" id="IPR000182">
    <property type="entry name" value="GNAT_dom"/>
</dbReference>
<feature type="domain" description="N-acetyltransferase" evidence="4">
    <location>
        <begin position="3"/>
        <end position="158"/>
    </location>
</feature>
<dbReference type="PROSITE" id="PS51186">
    <property type="entry name" value="GNAT"/>
    <property type="match status" value="1"/>
</dbReference>
<dbReference type="OrthoDB" id="9792929at2"/>
<evidence type="ECO:0000256" key="2">
    <source>
        <dbReference type="ARBA" id="ARBA00022679"/>
    </source>
</evidence>
<dbReference type="PANTHER" id="PTHR10545">
    <property type="entry name" value="DIAMINE N-ACETYLTRANSFERASE"/>
    <property type="match status" value="1"/>
</dbReference>
<dbReference type="GO" id="GO:0008080">
    <property type="term" value="F:N-acetyltransferase activity"/>
    <property type="evidence" value="ECO:0007669"/>
    <property type="project" value="TreeGrafter"/>
</dbReference>
<dbReference type="Gene3D" id="3.40.630.30">
    <property type="match status" value="1"/>
</dbReference>
<protein>
    <submittedName>
        <fullName evidence="5">Putative acetyltransferase</fullName>
    </submittedName>
</protein>
<evidence type="ECO:0000256" key="1">
    <source>
        <dbReference type="ARBA" id="ARBA00008694"/>
    </source>
</evidence>
<dbReference type="PANTHER" id="PTHR10545:SF29">
    <property type="entry name" value="GH14572P-RELATED"/>
    <property type="match status" value="1"/>
</dbReference>
<dbReference type="RefSeq" id="WP_145432253.1">
    <property type="nucleotide sequence ID" value="NZ_CP036339.1"/>
</dbReference>
<dbReference type="Pfam" id="PF00583">
    <property type="entry name" value="Acetyltransf_1"/>
    <property type="match status" value="1"/>
</dbReference>
<dbReference type="EMBL" id="CP036339">
    <property type="protein sequence ID" value="QDT72712.1"/>
    <property type="molecule type" value="Genomic_DNA"/>
</dbReference>